<evidence type="ECO:0000313" key="9">
    <source>
        <dbReference type="Proteomes" id="UP000070400"/>
    </source>
</evidence>
<dbReference type="Pfam" id="PF00203">
    <property type="entry name" value="Ribosomal_S19"/>
    <property type="match status" value="1"/>
</dbReference>
<dbReference type="NCBIfam" id="TIGR01025">
    <property type="entry name" value="uS19_arch"/>
    <property type="match status" value="1"/>
</dbReference>
<accession>A0A133V8L3</accession>
<dbReference type="PANTHER" id="PTHR11880">
    <property type="entry name" value="RIBOSOMAL PROTEIN S19P FAMILY MEMBER"/>
    <property type="match status" value="1"/>
</dbReference>
<dbReference type="SUPFAM" id="SSF54570">
    <property type="entry name" value="Ribosomal protein S19"/>
    <property type="match status" value="1"/>
</dbReference>
<dbReference type="PIRSF" id="PIRSF002144">
    <property type="entry name" value="Ribosomal_S19"/>
    <property type="match status" value="1"/>
</dbReference>
<evidence type="ECO:0000256" key="6">
    <source>
        <dbReference type="HAMAP-Rule" id="MF_00531"/>
    </source>
</evidence>
<evidence type="ECO:0000256" key="3">
    <source>
        <dbReference type="ARBA" id="ARBA00022980"/>
    </source>
</evidence>
<dbReference type="PROSITE" id="PS00323">
    <property type="entry name" value="RIBOSOMAL_S19"/>
    <property type="match status" value="1"/>
</dbReference>
<organism evidence="8 9">
    <name type="scientific">candidate division MSBL1 archaeon SCGC-AAA261D19</name>
    <dbReference type="NCBI Taxonomy" id="1698273"/>
    <lineage>
        <taxon>Archaea</taxon>
        <taxon>Methanobacteriati</taxon>
        <taxon>Methanobacteriota</taxon>
        <taxon>candidate division MSBL1</taxon>
    </lineage>
</organism>
<dbReference type="GO" id="GO:0022627">
    <property type="term" value="C:cytosolic small ribosomal subunit"/>
    <property type="evidence" value="ECO:0007669"/>
    <property type="project" value="UniProtKB-UniRule"/>
</dbReference>
<dbReference type="PANTHER" id="PTHR11880:SF2">
    <property type="entry name" value="SMALL RIBOSOMAL SUBUNIT PROTEIN US19"/>
    <property type="match status" value="1"/>
</dbReference>
<keyword evidence="9" id="KW-1185">Reference proteome</keyword>
<dbReference type="InterPro" id="IPR005713">
    <property type="entry name" value="Ribosomal_uS19_euk/arc"/>
</dbReference>
<protein>
    <recommendedName>
        <fullName evidence="5 6">Small ribosomal subunit protein uS19</fullName>
    </recommendedName>
</protein>
<dbReference type="GO" id="GO:0006412">
    <property type="term" value="P:translation"/>
    <property type="evidence" value="ECO:0007669"/>
    <property type="project" value="UniProtKB-UniRule"/>
</dbReference>
<comment type="caution">
    <text evidence="8">The sequence shown here is derived from an EMBL/GenBank/DDBJ whole genome shotgun (WGS) entry which is preliminary data.</text>
</comment>
<name>A0A133V8L3_9EURY</name>
<keyword evidence="4 6" id="KW-0687">Ribonucleoprotein</keyword>
<dbReference type="PRINTS" id="PR00975">
    <property type="entry name" value="RIBOSOMALS19"/>
</dbReference>
<comment type="function">
    <text evidence="1 6">Protein S19 forms a complex with S13 that binds strongly to the 16S ribosomal RNA.</text>
</comment>
<dbReference type="GO" id="GO:0019843">
    <property type="term" value="F:rRNA binding"/>
    <property type="evidence" value="ECO:0007669"/>
    <property type="project" value="UniProtKB-UniRule"/>
</dbReference>
<gene>
    <name evidence="6 8" type="primary">rps19p</name>
    <name evidence="8" type="ORF">AKJ43_00425</name>
</gene>
<keyword evidence="6" id="KW-0694">RNA-binding</keyword>
<keyword evidence="6" id="KW-0699">rRNA-binding</keyword>
<evidence type="ECO:0000256" key="4">
    <source>
        <dbReference type="ARBA" id="ARBA00023274"/>
    </source>
</evidence>
<evidence type="ECO:0000313" key="8">
    <source>
        <dbReference type="EMBL" id="KXB02801.1"/>
    </source>
</evidence>
<sequence length="133" mass="15415">MPKEFRYRGHTLEELQKMSISEFAELLPSRERRTLKRGLSKRQEKLLEKVRKVREEGDLDDAFIRTHCRDMIILPEMVGIKFGLHNGSEFKKVEVVPEMIGHRLGEFAISRKKVVHSTPGIGATRSSLYIPLK</sequence>
<proteinExistence type="inferred from homology"/>
<dbReference type="InterPro" id="IPR002222">
    <property type="entry name" value="Ribosomal_uS19"/>
</dbReference>
<keyword evidence="3 6" id="KW-0689">Ribosomal protein</keyword>
<dbReference type="InterPro" id="IPR023575">
    <property type="entry name" value="Ribosomal_uS19_SF"/>
</dbReference>
<evidence type="ECO:0000256" key="2">
    <source>
        <dbReference type="ARBA" id="ARBA00007345"/>
    </source>
</evidence>
<dbReference type="GO" id="GO:0003735">
    <property type="term" value="F:structural constituent of ribosome"/>
    <property type="evidence" value="ECO:0007669"/>
    <property type="project" value="UniProtKB-UniRule"/>
</dbReference>
<dbReference type="NCBIfam" id="NF003121">
    <property type="entry name" value="PRK04038.1"/>
    <property type="match status" value="1"/>
</dbReference>
<dbReference type="HAMAP" id="MF_00531">
    <property type="entry name" value="Ribosomal_uS19"/>
    <property type="match status" value="1"/>
</dbReference>
<dbReference type="FunFam" id="3.30.860.10:FF:000002">
    <property type="entry name" value="40S ribosomal protein S15"/>
    <property type="match status" value="1"/>
</dbReference>
<dbReference type="PATRIC" id="fig|1698273.3.peg.292"/>
<evidence type="ECO:0000256" key="7">
    <source>
        <dbReference type="RuleBase" id="RU003485"/>
    </source>
</evidence>
<dbReference type="AlphaFoldDB" id="A0A133V8L3"/>
<dbReference type="EMBL" id="LHXX01000003">
    <property type="protein sequence ID" value="KXB02801.1"/>
    <property type="molecule type" value="Genomic_DNA"/>
</dbReference>
<dbReference type="Proteomes" id="UP000070400">
    <property type="component" value="Unassembled WGS sequence"/>
</dbReference>
<dbReference type="InterPro" id="IPR020934">
    <property type="entry name" value="Ribosomal_uS19_CS"/>
</dbReference>
<reference evidence="8 9" key="1">
    <citation type="journal article" date="2016" name="Sci. Rep.">
        <title>Metabolic traits of an uncultured archaeal lineage -MSBL1- from brine pools of the Red Sea.</title>
        <authorList>
            <person name="Mwirichia R."/>
            <person name="Alam I."/>
            <person name="Rashid M."/>
            <person name="Vinu M."/>
            <person name="Ba-Alawi W."/>
            <person name="Anthony Kamau A."/>
            <person name="Kamanda Ngugi D."/>
            <person name="Goker M."/>
            <person name="Klenk H.P."/>
            <person name="Bajic V."/>
            <person name="Stingl U."/>
        </authorList>
    </citation>
    <scope>NUCLEOTIDE SEQUENCE [LARGE SCALE GENOMIC DNA]</scope>
    <source>
        <strain evidence="8">SCGC-AAA261D19</strain>
    </source>
</reference>
<evidence type="ECO:0000256" key="5">
    <source>
        <dbReference type="ARBA" id="ARBA00035163"/>
    </source>
</evidence>
<dbReference type="GO" id="GO:0000028">
    <property type="term" value="P:ribosomal small subunit assembly"/>
    <property type="evidence" value="ECO:0007669"/>
    <property type="project" value="TreeGrafter"/>
</dbReference>
<dbReference type="Gene3D" id="3.30.860.10">
    <property type="entry name" value="30s Ribosomal Protein S19, Chain A"/>
    <property type="match status" value="1"/>
</dbReference>
<comment type="similarity">
    <text evidence="2 6 7">Belongs to the universal ribosomal protein uS19 family.</text>
</comment>
<evidence type="ECO:0000256" key="1">
    <source>
        <dbReference type="ARBA" id="ARBA00003239"/>
    </source>
</evidence>